<dbReference type="Proteomes" id="UP000821866">
    <property type="component" value="Unassembled WGS sequence"/>
</dbReference>
<dbReference type="GO" id="GO:0008270">
    <property type="term" value="F:zinc ion binding"/>
    <property type="evidence" value="ECO:0007669"/>
    <property type="project" value="UniProtKB-KW"/>
</dbReference>
<gene>
    <name evidence="4" type="ORF">HPB51_026712</name>
</gene>
<keyword evidence="1" id="KW-0863">Zinc-finger</keyword>
<feature type="domain" description="C2H2-type" evidence="3">
    <location>
        <begin position="390"/>
        <end position="413"/>
    </location>
</feature>
<evidence type="ECO:0000256" key="2">
    <source>
        <dbReference type="SAM" id="MobiDB-lite"/>
    </source>
</evidence>
<reference evidence="4" key="2">
    <citation type="submission" date="2021-09" db="EMBL/GenBank/DDBJ databases">
        <authorList>
            <person name="Jia N."/>
            <person name="Wang J."/>
            <person name="Shi W."/>
            <person name="Du L."/>
            <person name="Sun Y."/>
            <person name="Zhan W."/>
            <person name="Jiang J."/>
            <person name="Wang Q."/>
            <person name="Zhang B."/>
            <person name="Ji P."/>
            <person name="Sakyi L.B."/>
            <person name="Cui X."/>
            <person name="Yuan T."/>
            <person name="Jiang B."/>
            <person name="Yang W."/>
            <person name="Lam T.T.-Y."/>
            <person name="Chang Q."/>
            <person name="Ding S."/>
            <person name="Wang X."/>
            <person name="Zhu J."/>
            <person name="Ruan X."/>
            <person name="Zhao L."/>
            <person name="Wei J."/>
            <person name="Que T."/>
            <person name="Du C."/>
            <person name="Cheng J."/>
            <person name="Dai P."/>
            <person name="Han X."/>
            <person name="Huang E."/>
            <person name="Gao Y."/>
            <person name="Liu J."/>
            <person name="Shao H."/>
            <person name="Ye R."/>
            <person name="Li L."/>
            <person name="Wei W."/>
            <person name="Wang X."/>
            <person name="Wang C."/>
            <person name="Huo Q."/>
            <person name="Li W."/>
            <person name="Guo W."/>
            <person name="Chen H."/>
            <person name="Chen S."/>
            <person name="Zhou L."/>
            <person name="Zhou L."/>
            <person name="Ni X."/>
            <person name="Tian J."/>
            <person name="Zhou Y."/>
            <person name="Sheng Y."/>
            <person name="Liu T."/>
            <person name="Pan Y."/>
            <person name="Xia L."/>
            <person name="Li J."/>
            <person name="Zhao F."/>
            <person name="Cao W."/>
        </authorList>
    </citation>
    <scope>NUCLEOTIDE SEQUENCE</scope>
    <source>
        <strain evidence="4">Rmic-2018</strain>
        <tissue evidence="4">Larvae</tissue>
    </source>
</reference>
<sequence length="563" mass="60882">MLGVRVGCLQTPLSLRLPTLVKYAPAHSARRGLSIHQTRARHRPTTTTVKKATRPDTKKAQAVKDDVAQEVEAKATCVGAESSNTLEVEGEIMEAESTPTGSGDVVVPVPEPLPKNTSGRKLSETTIEKTSNSQLSAKVPEKDCLKGRRKANTDDTAREVLDAAVAHTPTGHTLRASVCVDREAIPGPPDLTVMPSAVVCEPLVGVSGEEIWRTTGARPKEGRNIPPGRLADTKGPKRVALSSSANLTASTPLRPSVAENEHDPHLVTAPTEEVTHTPLSLDLGYTVDRDQTAPSASPVPAVRTAVVVRGPTDGNSQGSIWRGSGVRLRGRRRLPSGLLSDTSDSEEDPAFCRGSSSFSPPSGEIRNTAPAPTAPFQPLEGSSIVEDSEPKCPECGRLFGSKSGLSQHRRHAHIEAYNADIDVERSKPRWTREEEYLMAIYEVQLLQDKVYNINQKMAKKSPSRTFDGIKSHRRMARYQALVKELLAKSGATGDHGDDGADPLVEDSQPHSDAVQPIDPRTAMAEELQTLVSRPPPQSFQAYRLWEITKRFLDGEHVGCALES</sequence>
<reference evidence="4" key="1">
    <citation type="journal article" date="2020" name="Cell">
        <title>Large-Scale Comparative Analyses of Tick Genomes Elucidate Their Genetic Diversity and Vector Capacities.</title>
        <authorList>
            <consortium name="Tick Genome and Microbiome Consortium (TIGMIC)"/>
            <person name="Jia N."/>
            <person name="Wang J."/>
            <person name="Shi W."/>
            <person name="Du L."/>
            <person name="Sun Y."/>
            <person name="Zhan W."/>
            <person name="Jiang J.F."/>
            <person name="Wang Q."/>
            <person name="Zhang B."/>
            <person name="Ji P."/>
            <person name="Bell-Sakyi L."/>
            <person name="Cui X.M."/>
            <person name="Yuan T.T."/>
            <person name="Jiang B.G."/>
            <person name="Yang W.F."/>
            <person name="Lam T.T."/>
            <person name="Chang Q.C."/>
            <person name="Ding S.J."/>
            <person name="Wang X.J."/>
            <person name="Zhu J.G."/>
            <person name="Ruan X.D."/>
            <person name="Zhao L."/>
            <person name="Wei J.T."/>
            <person name="Ye R.Z."/>
            <person name="Que T.C."/>
            <person name="Du C.H."/>
            <person name="Zhou Y.H."/>
            <person name="Cheng J.X."/>
            <person name="Dai P.F."/>
            <person name="Guo W.B."/>
            <person name="Han X.H."/>
            <person name="Huang E.J."/>
            <person name="Li L.F."/>
            <person name="Wei W."/>
            <person name="Gao Y.C."/>
            <person name="Liu J.Z."/>
            <person name="Shao H.Z."/>
            <person name="Wang X."/>
            <person name="Wang C.C."/>
            <person name="Yang T.C."/>
            <person name="Huo Q.B."/>
            <person name="Li W."/>
            <person name="Chen H.Y."/>
            <person name="Chen S.E."/>
            <person name="Zhou L.G."/>
            <person name="Ni X.B."/>
            <person name="Tian J.H."/>
            <person name="Sheng Y."/>
            <person name="Liu T."/>
            <person name="Pan Y.S."/>
            <person name="Xia L.Y."/>
            <person name="Li J."/>
            <person name="Zhao F."/>
            <person name="Cao W.C."/>
        </authorList>
    </citation>
    <scope>NUCLEOTIDE SEQUENCE</scope>
    <source>
        <strain evidence="4">Rmic-2018</strain>
    </source>
</reference>
<dbReference type="AlphaFoldDB" id="A0A9J6D2D9"/>
<dbReference type="PROSITE" id="PS00028">
    <property type="entry name" value="ZINC_FINGER_C2H2_1"/>
    <property type="match status" value="1"/>
</dbReference>
<keyword evidence="5" id="KW-1185">Reference proteome</keyword>
<keyword evidence="1" id="KW-0479">Metal-binding</keyword>
<dbReference type="EMBL" id="JABSTU010001365">
    <property type="protein sequence ID" value="KAH7986114.1"/>
    <property type="molecule type" value="Genomic_DNA"/>
</dbReference>
<evidence type="ECO:0000256" key="1">
    <source>
        <dbReference type="PROSITE-ProRule" id="PRU00042"/>
    </source>
</evidence>
<protein>
    <recommendedName>
        <fullName evidence="3">C2H2-type domain-containing protein</fullName>
    </recommendedName>
</protein>
<feature type="region of interest" description="Disordered" evidence="2">
    <location>
        <begin position="332"/>
        <end position="387"/>
    </location>
</feature>
<comment type="caution">
    <text evidence="4">The sequence shown here is derived from an EMBL/GenBank/DDBJ whole genome shotgun (WGS) entry which is preliminary data.</text>
</comment>
<keyword evidence="1" id="KW-0862">Zinc</keyword>
<feature type="compositionally biased region" description="Low complexity" evidence="2">
    <location>
        <begin position="240"/>
        <end position="251"/>
    </location>
</feature>
<feature type="region of interest" description="Disordered" evidence="2">
    <location>
        <begin position="216"/>
        <end position="259"/>
    </location>
</feature>
<evidence type="ECO:0000313" key="5">
    <source>
        <dbReference type="Proteomes" id="UP000821866"/>
    </source>
</evidence>
<evidence type="ECO:0000313" key="4">
    <source>
        <dbReference type="EMBL" id="KAH7986114.1"/>
    </source>
</evidence>
<feature type="region of interest" description="Disordered" evidence="2">
    <location>
        <begin position="31"/>
        <end position="56"/>
    </location>
</feature>
<dbReference type="PROSITE" id="PS50157">
    <property type="entry name" value="ZINC_FINGER_C2H2_2"/>
    <property type="match status" value="1"/>
</dbReference>
<dbReference type="InterPro" id="IPR013087">
    <property type="entry name" value="Znf_C2H2_type"/>
</dbReference>
<accession>A0A9J6D2D9</accession>
<organism evidence="4 5">
    <name type="scientific">Rhipicephalus microplus</name>
    <name type="common">Cattle tick</name>
    <name type="synonym">Boophilus microplus</name>
    <dbReference type="NCBI Taxonomy" id="6941"/>
    <lineage>
        <taxon>Eukaryota</taxon>
        <taxon>Metazoa</taxon>
        <taxon>Ecdysozoa</taxon>
        <taxon>Arthropoda</taxon>
        <taxon>Chelicerata</taxon>
        <taxon>Arachnida</taxon>
        <taxon>Acari</taxon>
        <taxon>Parasitiformes</taxon>
        <taxon>Ixodida</taxon>
        <taxon>Ixodoidea</taxon>
        <taxon>Ixodidae</taxon>
        <taxon>Rhipicephalinae</taxon>
        <taxon>Rhipicephalus</taxon>
        <taxon>Boophilus</taxon>
    </lineage>
</organism>
<name>A0A9J6D2D9_RHIMP</name>
<feature type="region of interest" description="Disordered" evidence="2">
    <location>
        <begin position="94"/>
        <end position="135"/>
    </location>
</feature>
<evidence type="ECO:0000259" key="3">
    <source>
        <dbReference type="PROSITE" id="PS50157"/>
    </source>
</evidence>
<proteinExistence type="predicted"/>
<feature type="region of interest" description="Disordered" evidence="2">
    <location>
        <begin position="490"/>
        <end position="515"/>
    </location>
</feature>